<proteinExistence type="predicted"/>
<keyword evidence="2" id="KW-1185">Reference proteome</keyword>
<organism evidence="1 2">
    <name type="scientific">Hydrococcus rivularis NIES-593</name>
    <dbReference type="NCBI Taxonomy" id="1921803"/>
    <lineage>
        <taxon>Bacteria</taxon>
        <taxon>Bacillati</taxon>
        <taxon>Cyanobacteriota</taxon>
        <taxon>Cyanophyceae</taxon>
        <taxon>Pleurocapsales</taxon>
        <taxon>Hydrococcaceae</taxon>
        <taxon>Hydrococcus</taxon>
    </lineage>
</organism>
<gene>
    <name evidence="1" type="ORF">NIES593_01305</name>
</gene>
<protein>
    <submittedName>
        <fullName evidence="1">Uncharacterized protein</fullName>
    </submittedName>
</protein>
<dbReference type="EMBL" id="MRCB01000001">
    <property type="protein sequence ID" value="OKH26715.1"/>
    <property type="molecule type" value="Genomic_DNA"/>
</dbReference>
<reference evidence="1 2" key="1">
    <citation type="submission" date="2016-11" db="EMBL/GenBank/DDBJ databases">
        <title>Draft Genome Sequences of Nine Cyanobacterial Strains from Diverse Habitats.</title>
        <authorList>
            <person name="Zhu T."/>
            <person name="Hou S."/>
            <person name="Lu X."/>
            <person name="Hess W.R."/>
        </authorList>
    </citation>
    <scope>NUCLEOTIDE SEQUENCE [LARGE SCALE GENOMIC DNA]</scope>
    <source>
        <strain evidence="1 2">NIES-593</strain>
    </source>
</reference>
<dbReference type="AlphaFoldDB" id="A0A1U7HT58"/>
<name>A0A1U7HT58_9CYAN</name>
<comment type="caution">
    <text evidence="1">The sequence shown here is derived from an EMBL/GenBank/DDBJ whole genome shotgun (WGS) entry which is preliminary data.</text>
</comment>
<sequence>MKNGIRKRFTMNELPDEKKLLELLELAKDAEHKARDLYEMGERFSQKWEKRLESRRETTGQKQG</sequence>
<dbReference type="STRING" id="1921803.NIES593_01305"/>
<dbReference type="Proteomes" id="UP000186868">
    <property type="component" value="Unassembled WGS sequence"/>
</dbReference>
<evidence type="ECO:0000313" key="1">
    <source>
        <dbReference type="EMBL" id="OKH26715.1"/>
    </source>
</evidence>
<accession>A0A1U7HT58</accession>
<evidence type="ECO:0000313" key="2">
    <source>
        <dbReference type="Proteomes" id="UP000186868"/>
    </source>
</evidence>